<dbReference type="PANTHER" id="PTHR30469">
    <property type="entry name" value="MULTIDRUG RESISTANCE PROTEIN MDTA"/>
    <property type="match status" value="1"/>
</dbReference>
<proteinExistence type="inferred from homology"/>
<name>A0A1M7FY91_9RHOB</name>
<dbReference type="Gene3D" id="2.40.420.20">
    <property type="match status" value="1"/>
</dbReference>
<organism evidence="5 6">
    <name type="scientific">Roseovarius litoreus</name>
    <dbReference type="NCBI Taxonomy" id="1155722"/>
    <lineage>
        <taxon>Bacteria</taxon>
        <taxon>Pseudomonadati</taxon>
        <taxon>Pseudomonadota</taxon>
        <taxon>Alphaproteobacteria</taxon>
        <taxon>Rhodobacterales</taxon>
        <taxon>Roseobacteraceae</taxon>
        <taxon>Roseovarius</taxon>
    </lineage>
</organism>
<sequence>MQKIAIWKQLTMSAALIAGTALAWHFRAELATLWTGAQAAQPQDSAPATADTGPPVIVSDVQAVSDDLTFSVIGTSFALRSITLRAPSGGEITSLAIAPGAKFAAGDTLMQLDDSDERLAVALAEARLDRATSERNRYQTLQDTGAAATARFEEAQTEFKVARIELDKARADLADRTLRAPFDGVTGLALVEAGDRIATDDAIGSFDDRSRILVEFDLPEALLGRISQGLAVTATTPAVEGRSFEGKITAIDSRVDPITRTARIRAEIDNTADRLRPGASFALRLDLPGKTYPAVPELALQFSSGALHVWRVADGKVEQVEVRLVRRRAGMVVVDGPLSTGDPIVVEGTQRLRPGIPVTVLNKTGVGNS</sequence>
<reference evidence="5 6" key="1">
    <citation type="submission" date="2016-11" db="EMBL/GenBank/DDBJ databases">
        <authorList>
            <person name="Varghese N."/>
            <person name="Submissions S."/>
        </authorList>
    </citation>
    <scope>NUCLEOTIDE SEQUENCE [LARGE SCALE GENOMIC DNA]</scope>
    <source>
        <strain evidence="5 6">DSM 28249</strain>
    </source>
</reference>
<evidence type="ECO:0000313" key="6">
    <source>
        <dbReference type="Proteomes" id="UP000322545"/>
    </source>
</evidence>
<keyword evidence="2" id="KW-0175">Coiled coil</keyword>
<dbReference type="AlphaFoldDB" id="A0A1M7FY91"/>
<dbReference type="Pfam" id="PF25954">
    <property type="entry name" value="Beta-barrel_RND_2"/>
    <property type="match status" value="1"/>
</dbReference>
<evidence type="ECO:0000313" key="5">
    <source>
        <dbReference type="EMBL" id="SHM09092.1"/>
    </source>
</evidence>
<dbReference type="Proteomes" id="UP000322545">
    <property type="component" value="Unassembled WGS sequence"/>
</dbReference>
<dbReference type="RefSeq" id="WP_149779533.1">
    <property type="nucleotide sequence ID" value="NZ_FRCB01000004.1"/>
</dbReference>
<feature type="signal peptide" evidence="3">
    <location>
        <begin position="1"/>
        <end position="23"/>
    </location>
</feature>
<dbReference type="InterPro" id="IPR006143">
    <property type="entry name" value="RND_pump_MFP"/>
</dbReference>
<evidence type="ECO:0000256" key="1">
    <source>
        <dbReference type="ARBA" id="ARBA00009477"/>
    </source>
</evidence>
<dbReference type="GO" id="GO:0015562">
    <property type="term" value="F:efflux transmembrane transporter activity"/>
    <property type="evidence" value="ECO:0007669"/>
    <property type="project" value="TreeGrafter"/>
</dbReference>
<dbReference type="NCBIfam" id="TIGR01730">
    <property type="entry name" value="RND_mfp"/>
    <property type="match status" value="1"/>
</dbReference>
<dbReference type="FunFam" id="2.40.30.170:FF:000010">
    <property type="entry name" value="Efflux RND transporter periplasmic adaptor subunit"/>
    <property type="match status" value="1"/>
</dbReference>
<keyword evidence="3" id="KW-0732">Signal</keyword>
<feature type="domain" description="CusB-like beta-barrel" evidence="4">
    <location>
        <begin position="214"/>
        <end position="285"/>
    </location>
</feature>
<protein>
    <submittedName>
        <fullName evidence="5">RND family efflux transporter, MFP subunit</fullName>
    </submittedName>
</protein>
<dbReference type="Gene3D" id="2.40.30.170">
    <property type="match status" value="1"/>
</dbReference>
<dbReference type="Gene3D" id="1.10.287.470">
    <property type="entry name" value="Helix hairpin bin"/>
    <property type="match status" value="1"/>
</dbReference>
<evidence type="ECO:0000259" key="4">
    <source>
        <dbReference type="Pfam" id="PF25954"/>
    </source>
</evidence>
<evidence type="ECO:0000256" key="2">
    <source>
        <dbReference type="SAM" id="Coils"/>
    </source>
</evidence>
<dbReference type="SUPFAM" id="SSF111369">
    <property type="entry name" value="HlyD-like secretion proteins"/>
    <property type="match status" value="1"/>
</dbReference>
<dbReference type="EMBL" id="FRCB01000004">
    <property type="protein sequence ID" value="SHM09092.1"/>
    <property type="molecule type" value="Genomic_DNA"/>
</dbReference>
<gene>
    <name evidence="5" type="ORF">SAMN05443432_104373</name>
</gene>
<accession>A0A1M7FY91</accession>
<dbReference type="InterPro" id="IPR058792">
    <property type="entry name" value="Beta-barrel_RND_2"/>
</dbReference>
<keyword evidence="6" id="KW-1185">Reference proteome</keyword>
<evidence type="ECO:0000256" key="3">
    <source>
        <dbReference type="SAM" id="SignalP"/>
    </source>
</evidence>
<dbReference type="Gene3D" id="2.40.50.100">
    <property type="match status" value="1"/>
</dbReference>
<dbReference type="PANTHER" id="PTHR30469:SF11">
    <property type="entry name" value="BLL4320 PROTEIN"/>
    <property type="match status" value="1"/>
</dbReference>
<dbReference type="GO" id="GO:1990281">
    <property type="term" value="C:efflux pump complex"/>
    <property type="evidence" value="ECO:0007669"/>
    <property type="project" value="TreeGrafter"/>
</dbReference>
<comment type="similarity">
    <text evidence="1">Belongs to the membrane fusion protein (MFP) (TC 8.A.1) family.</text>
</comment>
<feature type="coiled-coil region" evidence="2">
    <location>
        <begin position="121"/>
        <end position="172"/>
    </location>
</feature>
<feature type="chain" id="PRO_5012906926" evidence="3">
    <location>
        <begin position="24"/>
        <end position="369"/>
    </location>
</feature>